<protein>
    <submittedName>
        <fullName evidence="2">Methyltransferase-like protein 22</fullName>
    </submittedName>
</protein>
<dbReference type="SUPFAM" id="SSF53335">
    <property type="entry name" value="S-adenosyl-L-methionine-dependent methyltransferases"/>
    <property type="match status" value="1"/>
</dbReference>
<reference evidence="2" key="1">
    <citation type="submission" date="2025-08" db="UniProtKB">
        <authorList>
            <consortium name="RefSeq"/>
        </authorList>
    </citation>
    <scope>IDENTIFICATION</scope>
</reference>
<dbReference type="Gene3D" id="3.40.50.150">
    <property type="entry name" value="Vaccinia Virus protein VP39"/>
    <property type="match status" value="1"/>
</dbReference>
<dbReference type="CDD" id="cd02440">
    <property type="entry name" value="AdoMet_MTases"/>
    <property type="match status" value="1"/>
</dbReference>
<dbReference type="InterPro" id="IPR029063">
    <property type="entry name" value="SAM-dependent_MTases_sf"/>
</dbReference>
<proteinExistence type="predicted"/>
<dbReference type="RefSeq" id="XP_005096612.1">
    <property type="nucleotide sequence ID" value="XM_005096555.3"/>
</dbReference>
<keyword evidence="1" id="KW-1185">Reference proteome</keyword>
<dbReference type="InterPro" id="IPR019410">
    <property type="entry name" value="Methyltransf_16"/>
</dbReference>
<dbReference type="GeneID" id="101857104"/>
<evidence type="ECO:0000313" key="2">
    <source>
        <dbReference type="RefSeq" id="XP_005096612.1"/>
    </source>
</evidence>
<gene>
    <name evidence="2" type="primary">LOC101857104</name>
</gene>
<evidence type="ECO:0000313" key="1">
    <source>
        <dbReference type="Proteomes" id="UP000694888"/>
    </source>
</evidence>
<dbReference type="PANTHER" id="PTHR23108:SF0">
    <property type="entry name" value="METHYLTRANSFERASE-LIKE PROTEIN 22"/>
    <property type="match status" value="1"/>
</dbReference>
<dbReference type="PANTHER" id="PTHR23108">
    <property type="entry name" value="METHYLTRANSFERASE-RELATED"/>
    <property type="match status" value="1"/>
</dbReference>
<dbReference type="Pfam" id="PF10294">
    <property type="entry name" value="Methyltransf_16"/>
    <property type="match status" value="1"/>
</dbReference>
<organism evidence="1 2">
    <name type="scientific">Aplysia californica</name>
    <name type="common">California sea hare</name>
    <dbReference type="NCBI Taxonomy" id="6500"/>
    <lineage>
        <taxon>Eukaryota</taxon>
        <taxon>Metazoa</taxon>
        <taxon>Spiralia</taxon>
        <taxon>Lophotrochozoa</taxon>
        <taxon>Mollusca</taxon>
        <taxon>Gastropoda</taxon>
        <taxon>Heterobranchia</taxon>
        <taxon>Euthyneura</taxon>
        <taxon>Tectipleura</taxon>
        <taxon>Aplysiida</taxon>
        <taxon>Aplysioidea</taxon>
        <taxon>Aplysiidae</taxon>
        <taxon>Aplysia</taxon>
    </lineage>
</organism>
<sequence>MEEAEQFQNKVLSTIHVSERETNPVIDSEITKELETYVSRFFFSLPFLGASQGTVREINSSGGDGDAGDFDTPTTIVKSTDRIVDDNLDTKSKERSLCSPIRVKLNCSDDQSGDCKIKRRKDKEQKEVLTIEHKMATSLQGVGFQVWSGALLLCDYLLLHQTEVCGSHVLDLGSGPGLTAIIAALFADTVICTDYSSEIVHLAQRNWERNCDLLPALGSQNMIFKVLDWNNDSPFDPDPSCSTDHYNIKEDDAVLLQNINLILAAEVVYDDDITDAFFKTIYYLLVEPPSKHVLVSLERRVLYSTRSHEVCSPAYEHFRENLDDLTSVDEGPVRFLAQQLSTDFPACFDYDRFKELELWKISSVFPS</sequence>
<dbReference type="Proteomes" id="UP000694888">
    <property type="component" value="Unplaced"/>
</dbReference>
<dbReference type="InterPro" id="IPR038899">
    <property type="entry name" value="METTL22"/>
</dbReference>
<accession>A0ABM0JLP3</accession>
<name>A0ABM0JLP3_APLCA</name>